<comment type="caution">
    <text evidence="1">The sequence shown here is derived from an EMBL/GenBank/DDBJ whole genome shotgun (WGS) entry which is preliminary data.</text>
</comment>
<dbReference type="EMBL" id="JBHUFB010000009">
    <property type="protein sequence ID" value="MFD1812637.1"/>
    <property type="molecule type" value="Genomic_DNA"/>
</dbReference>
<sequence>MEGTLVRWYVRRDRRCDVVGAWLGVAREHLPDAVPHTYGTTEPLRERFVAGGEQTLRSAHATAADFLFLSGGPSVPDAALAAPVRGLSGRVGAHVLHTSRSPGDPAVRAFALEFACRVPTIYVSASAESAHTSDTAEVFPERTAEPEPYLAPLGRWLGLPPAPPVWCWFGSAYASSLRRSSLVTRPYGPGLCWDGDLAGPWVPERLRARLDELEPRRRRARRVPCGVR</sequence>
<proteinExistence type="predicted"/>
<dbReference type="RefSeq" id="WP_378485135.1">
    <property type="nucleotide sequence ID" value="NZ_JBHUFB010000009.1"/>
</dbReference>
<name>A0ABW4P4I5_9NOCA</name>
<accession>A0ABW4P4I5</accession>
<organism evidence="1 2">
    <name type="scientific">Rhodococcus gannanensis</name>
    <dbReference type="NCBI Taxonomy" id="1960308"/>
    <lineage>
        <taxon>Bacteria</taxon>
        <taxon>Bacillati</taxon>
        <taxon>Actinomycetota</taxon>
        <taxon>Actinomycetes</taxon>
        <taxon>Mycobacteriales</taxon>
        <taxon>Nocardiaceae</taxon>
        <taxon>Rhodococcus</taxon>
    </lineage>
</organism>
<evidence type="ECO:0000313" key="1">
    <source>
        <dbReference type="EMBL" id="MFD1812637.1"/>
    </source>
</evidence>
<evidence type="ECO:0000313" key="2">
    <source>
        <dbReference type="Proteomes" id="UP001597286"/>
    </source>
</evidence>
<dbReference type="Proteomes" id="UP001597286">
    <property type="component" value="Unassembled WGS sequence"/>
</dbReference>
<protein>
    <submittedName>
        <fullName evidence="1">Uncharacterized protein</fullName>
    </submittedName>
</protein>
<gene>
    <name evidence="1" type="ORF">ACFSJG_10460</name>
</gene>
<reference evidence="2" key="1">
    <citation type="journal article" date="2019" name="Int. J. Syst. Evol. Microbiol.">
        <title>The Global Catalogue of Microorganisms (GCM) 10K type strain sequencing project: providing services to taxonomists for standard genome sequencing and annotation.</title>
        <authorList>
            <consortium name="The Broad Institute Genomics Platform"/>
            <consortium name="The Broad Institute Genome Sequencing Center for Infectious Disease"/>
            <person name="Wu L."/>
            <person name="Ma J."/>
        </authorList>
    </citation>
    <scope>NUCLEOTIDE SEQUENCE [LARGE SCALE GENOMIC DNA]</scope>
    <source>
        <strain evidence="2">DT72</strain>
    </source>
</reference>
<keyword evidence="2" id="KW-1185">Reference proteome</keyword>